<comment type="caution">
    <text evidence="3">The sequence shown here is derived from an EMBL/GenBank/DDBJ whole genome shotgun (WGS) entry which is preliminary data.</text>
</comment>
<evidence type="ECO:0000256" key="2">
    <source>
        <dbReference type="SAM" id="Phobius"/>
    </source>
</evidence>
<reference evidence="3 4" key="1">
    <citation type="submission" date="2020-06" db="EMBL/GenBank/DDBJ databases">
        <title>Transcriptomic and genomic resources for Thalictrum thalictroides and T. hernandezii: Facilitating candidate gene discovery in an emerging model plant lineage.</title>
        <authorList>
            <person name="Arias T."/>
            <person name="Riano-Pachon D.M."/>
            <person name="Di Stilio V.S."/>
        </authorList>
    </citation>
    <scope>NUCLEOTIDE SEQUENCE [LARGE SCALE GENOMIC DNA]</scope>
    <source>
        <strain evidence="4">cv. WT478/WT964</strain>
        <tissue evidence="3">Leaves</tissue>
    </source>
</reference>
<evidence type="ECO:0000313" key="4">
    <source>
        <dbReference type="Proteomes" id="UP000554482"/>
    </source>
</evidence>
<accession>A0A7J6VZF6</accession>
<dbReference type="Proteomes" id="UP000554482">
    <property type="component" value="Unassembled WGS sequence"/>
</dbReference>
<keyword evidence="2" id="KW-1133">Transmembrane helix</keyword>
<gene>
    <name evidence="3" type="ORF">FRX31_020844</name>
</gene>
<feature type="compositionally biased region" description="Low complexity" evidence="1">
    <location>
        <begin position="199"/>
        <end position="209"/>
    </location>
</feature>
<keyword evidence="4" id="KW-1185">Reference proteome</keyword>
<dbReference type="AlphaFoldDB" id="A0A7J6VZF6"/>
<sequence>MKEASKLLIGASLAMVISLGVVLAALLVLLAELYCSILLRKRRLRANTTTTDATTTVATDTVSFQSERCPSIPYNSIYAHGVLQAPRSLLFPTVITKEEEALNMKQHIQQSKSQHFHEIRMEEPNSSQHCVGIMSASSPSSSYVPVFPPQPTQEVTIEGRKSNGGGGAEHLVYISNPMYDNEVCSPTRLATPFETPDTSPSRLGISGSSSEDDDDNHEASVSSPLSLPMTPPLTPMKKLPAQASSISLRDARSLGTSVSGSDSVNGPSSSSSGSPRTSPSC</sequence>
<protein>
    <recommendedName>
        <fullName evidence="5">Transmembrane protein</fullName>
    </recommendedName>
</protein>
<feature type="region of interest" description="Disordered" evidence="1">
    <location>
        <begin position="188"/>
        <end position="281"/>
    </location>
</feature>
<dbReference type="EMBL" id="JABWDY010025284">
    <property type="protein sequence ID" value="KAF5189570.1"/>
    <property type="molecule type" value="Genomic_DNA"/>
</dbReference>
<evidence type="ECO:0008006" key="5">
    <source>
        <dbReference type="Google" id="ProtNLM"/>
    </source>
</evidence>
<proteinExistence type="predicted"/>
<feature type="transmembrane region" description="Helical" evidence="2">
    <location>
        <begin position="12"/>
        <end position="35"/>
    </location>
</feature>
<keyword evidence="2" id="KW-0472">Membrane</keyword>
<organism evidence="3 4">
    <name type="scientific">Thalictrum thalictroides</name>
    <name type="common">Rue-anemone</name>
    <name type="synonym">Anemone thalictroides</name>
    <dbReference type="NCBI Taxonomy" id="46969"/>
    <lineage>
        <taxon>Eukaryota</taxon>
        <taxon>Viridiplantae</taxon>
        <taxon>Streptophyta</taxon>
        <taxon>Embryophyta</taxon>
        <taxon>Tracheophyta</taxon>
        <taxon>Spermatophyta</taxon>
        <taxon>Magnoliopsida</taxon>
        <taxon>Ranunculales</taxon>
        <taxon>Ranunculaceae</taxon>
        <taxon>Thalictroideae</taxon>
        <taxon>Thalictrum</taxon>
    </lineage>
</organism>
<evidence type="ECO:0000313" key="3">
    <source>
        <dbReference type="EMBL" id="KAF5189570.1"/>
    </source>
</evidence>
<dbReference type="OrthoDB" id="680110at2759"/>
<keyword evidence="2" id="KW-0812">Transmembrane</keyword>
<evidence type="ECO:0000256" key="1">
    <source>
        <dbReference type="SAM" id="MobiDB-lite"/>
    </source>
</evidence>
<name>A0A7J6VZF6_THATH</name>
<feature type="compositionally biased region" description="Low complexity" evidence="1">
    <location>
        <begin position="257"/>
        <end position="281"/>
    </location>
</feature>